<comment type="similarity">
    <text evidence="1 7 8">Belongs to the ferrochelatase family.</text>
</comment>
<dbReference type="InterPro" id="IPR033644">
    <property type="entry name" value="Ferrochelatase_C"/>
</dbReference>
<keyword evidence="5 7" id="KW-0627">Porphyrin biosynthesis</keyword>
<dbReference type="Gene3D" id="3.40.50.1400">
    <property type="match status" value="2"/>
</dbReference>
<dbReference type="GO" id="GO:0004325">
    <property type="term" value="F:ferrochelatase activity"/>
    <property type="evidence" value="ECO:0007669"/>
    <property type="project" value="UniProtKB-UniRule"/>
</dbReference>
<comment type="subcellular location">
    <subcellularLocation>
        <location evidence="7 8">Cytoplasm</location>
    </subcellularLocation>
</comment>
<evidence type="ECO:0000256" key="2">
    <source>
        <dbReference type="ARBA" id="ARBA00023004"/>
    </source>
</evidence>
<dbReference type="CDD" id="cd00419">
    <property type="entry name" value="Ferrochelatase_C"/>
    <property type="match status" value="1"/>
</dbReference>
<evidence type="ECO:0000256" key="3">
    <source>
        <dbReference type="ARBA" id="ARBA00023133"/>
    </source>
</evidence>
<evidence type="ECO:0000256" key="8">
    <source>
        <dbReference type="RuleBase" id="RU000607"/>
    </source>
</evidence>
<dbReference type="InterPro" id="IPR033659">
    <property type="entry name" value="Ferrochelatase_N"/>
</dbReference>
<dbReference type="PANTHER" id="PTHR11108">
    <property type="entry name" value="FERROCHELATASE"/>
    <property type="match status" value="1"/>
</dbReference>
<feature type="binding site" evidence="7">
    <location>
        <position position="172"/>
    </location>
    <ligand>
        <name>Fe(2+)</name>
        <dbReference type="ChEBI" id="CHEBI:29033"/>
    </ligand>
</feature>
<dbReference type="SUPFAM" id="SSF53800">
    <property type="entry name" value="Chelatase"/>
    <property type="match status" value="1"/>
</dbReference>
<keyword evidence="3 7" id="KW-0350">Heme biosynthesis</keyword>
<dbReference type="PATRIC" id="fig|1391654.3.peg.10349"/>
<keyword evidence="7" id="KW-0479">Metal-binding</keyword>
<dbReference type="PROSITE" id="PS00534">
    <property type="entry name" value="FERROCHELATASE"/>
    <property type="match status" value="1"/>
</dbReference>
<evidence type="ECO:0000256" key="4">
    <source>
        <dbReference type="ARBA" id="ARBA00023239"/>
    </source>
</evidence>
<dbReference type="EMBL" id="CP012333">
    <property type="protein sequence ID" value="AKV03548.1"/>
    <property type="molecule type" value="Genomic_DNA"/>
</dbReference>
<reference evidence="9 10" key="1">
    <citation type="submission" date="2015-08" db="EMBL/GenBank/DDBJ databases">
        <authorList>
            <person name="Babu N.S."/>
            <person name="Beckwith C.J."/>
            <person name="Beseler K.G."/>
            <person name="Brison A."/>
            <person name="Carone J.V."/>
            <person name="Caskin T.P."/>
            <person name="Diamond M."/>
            <person name="Durham M.E."/>
            <person name="Foxe J.M."/>
            <person name="Go M."/>
            <person name="Henderson B.A."/>
            <person name="Jones I.B."/>
            <person name="McGettigan J.A."/>
            <person name="Micheletti S.J."/>
            <person name="Nasrallah M.E."/>
            <person name="Ortiz D."/>
            <person name="Piller C.R."/>
            <person name="Privatt S.R."/>
            <person name="Schneider S.L."/>
            <person name="Sharp S."/>
            <person name="Smith T.C."/>
            <person name="Stanton J.D."/>
            <person name="Ullery H.E."/>
            <person name="Wilson R.J."/>
            <person name="Serrano M.G."/>
            <person name="Buck G."/>
            <person name="Lee V."/>
            <person name="Wang Y."/>
            <person name="Carvalho R."/>
            <person name="Voegtly L."/>
            <person name="Shi R."/>
            <person name="Duckworth R."/>
            <person name="Johnson A."/>
            <person name="Loviza R."/>
            <person name="Walstead R."/>
            <person name="Shah Z."/>
            <person name="Kiflezghi M."/>
            <person name="Wade K."/>
            <person name="Ball S.L."/>
            <person name="Bradley K.W."/>
            <person name="Asai D.J."/>
            <person name="Bowman C.A."/>
            <person name="Russell D.A."/>
            <person name="Pope W.H."/>
            <person name="Jacobs-Sera D."/>
            <person name="Hendrix R.W."/>
            <person name="Hatfull G.F."/>
        </authorList>
    </citation>
    <scope>NUCLEOTIDE SEQUENCE [LARGE SCALE GENOMIC DNA]</scope>
    <source>
        <strain evidence="9 10">DSM 27648</strain>
    </source>
</reference>
<keyword evidence="4 7" id="KW-0456">Lyase</keyword>
<dbReference type="AlphaFoldDB" id="A0A0K1QCU1"/>
<dbReference type="KEGG" id="llu:AKJ09_10211"/>
<evidence type="ECO:0000313" key="9">
    <source>
        <dbReference type="EMBL" id="AKV03548.1"/>
    </source>
</evidence>
<dbReference type="NCBIfam" id="TIGR00109">
    <property type="entry name" value="hemH"/>
    <property type="match status" value="1"/>
</dbReference>
<dbReference type="RefSeq" id="WP_146654301.1">
    <property type="nucleotide sequence ID" value="NZ_CP012333.1"/>
</dbReference>
<gene>
    <name evidence="7" type="primary">hemH</name>
    <name evidence="9" type="ORF">AKJ09_10211</name>
</gene>
<dbReference type="HAMAP" id="MF_00323">
    <property type="entry name" value="Ferrochelatase"/>
    <property type="match status" value="1"/>
</dbReference>
<keyword evidence="2 7" id="KW-0408">Iron</keyword>
<dbReference type="InterPro" id="IPR001015">
    <property type="entry name" value="Ferrochelatase"/>
</dbReference>
<keyword evidence="7 8" id="KW-0963">Cytoplasm</keyword>
<comment type="catalytic activity">
    <reaction evidence="7 8">
        <text>heme b + 2 H(+) = protoporphyrin IX + Fe(2+)</text>
        <dbReference type="Rhea" id="RHEA:22584"/>
        <dbReference type="ChEBI" id="CHEBI:15378"/>
        <dbReference type="ChEBI" id="CHEBI:29033"/>
        <dbReference type="ChEBI" id="CHEBI:57306"/>
        <dbReference type="ChEBI" id="CHEBI:60344"/>
        <dbReference type="EC" id="4.98.1.1"/>
    </reaction>
</comment>
<name>A0A0K1QCU1_9BACT</name>
<dbReference type="Pfam" id="PF00762">
    <property type="entry name" value="Ferrochelatase"/>
    <property type="match status" value="1"/>
</dbReference>
<dbReference type="PANTHER" id="PTHR11108:SF1">
    <property type="entry name" value="FERROCHELATASE, MITOCHONDRIAL"/>
    <property type="match status" value="1"/>
</dbReference>
<feature type="binding site" evidence="7">
    <location>
        <position position="263"/>
    </location>
    <ligand>
        <name>Fe(2+)</name>
        <dbReference type="ChEBI" id="CHEBI:29033"/>
    </ligand>
</feature>
<dbReference type="GO" id="GO:0006783">
    <property type="term" value="P:heme biosynthetic process"/>
    <property type="evidence" value="ECO:0007669"/>
    <property type="project" value="UniProtKB-UniRule"/>
</dbReference>
<dbReference type="Proteomes" id="UP000064967">
    <property type="component" value="Chromosome"/>
</dbReference>
<accession>A0A0K1QCU1</accession>
<dbReference type="CDD" id="cd03411">
    <property type="entry name" value="Ferrochelatase_N"/>
    <property type="match status" value="1"/>
</dbReference>
<proteinExistence type="inferred from homology"/>
<evidence type="ECO:0000256" key="1">
    <source>
        <dbReference type="ARBA" id="ARBA00007718"/>
    </source>
</evidence>
<dbReference type="OrthoDB" id="9809741at2"/>
<dbReference type="EC" id="4.98.1.1" evidence="7 8"/>
<evidence type="ECO:0000313" key="10">
    <source>
        <dbReference type="Proteomes" id="UP000064967"/>
    </source>
</evidence>
<comment type="catalytic activity">
    <reaction evidence="6">
        <text>Fe-coproporphyrin III + 2 H(+) = coproporphyrin III + Fe(2+)</text>
        <dbReference type="Rhea" id="RHEA:49572"/>
        <dbReference type="ChEBI" id="CHEBI:15378"/>
        <dbReference type="ChEBI" id="CHEBI:29033"/>
        <dbReference type="ChEBI" id="CHEBI:68438"/>
        <dbReference type="ChEBI" id="CHEBI:131725"/>
        <dbReference type="EC" id="4.99.1.9"/>
    </reaction>
    <physiologicalReaction direction="right-to-left" evidence="6">
        <dbReference type="Rhea" id="RHEA:49574"/>
    </physiologicalReaction>
</comment>
<sequence length="318" mass="34033">MTDAVVLVAHGTVDALSDLPEFLKNIRRGHAAPPDLLAEVRRRYEAIGGSSPLNAINRALARAVGERLGSVPVRFCNRLFRPYPKDVLSELFDEGVRRACVIPLAQHSSGVYGAAMTDAAREVGDGSMSVVSAPNWGRDEKLTEAFASTVMEAFARVPADESARTALVLTAHSLPVSVIEAGDPYEAEFRGSAEAVVAAVRARGARFAEHAIAFQSQGMSTGPGGRPMAWMGPDLKATLEALAARGVRHVVVAPIGFLADHVEILYDLDIEARAWCESRGMSLYRSDSLNDRQELVDVLVGLAHTTFTTRLVSVGEGA</sequence>
<protein>
    <recommendedName>
        <fullName evidence="7 8">Ferrochelatase</fullName>
        <ecNumber evidence="7 8">4.98.1.1</ecNumber>
    </recommendedName>
    <alternativeName>
        <fullName evidence="7">Heme synthase</fullName>
    </alternativeName>
    <alternativeName>
        <fullName evidence="7">Protoheme ferro-lyase</fullName>
    </alternativeName>
</protein>
<evidence type="ECO:0000256" key="5">
    <source>
        <dbReference type="ARBA" id="ARBA00023244"/>
    </source>
</evidence>
<comment type="pathway">
    <text evidence="7 8">Porphyrin-containing compound metabolism; protoheme biosynthesis; protoheme from protoporphyrin-IX: step 1/1.</text>
</comment>
<keyword evidence="10" id="KW-1185">Reference proteome</keyword>
<dbReference type="UniPathway" id="UPA00252">
    <property type="reaction ID" value="UER00325"/>
</dbReference>
<comment type="function">
    <text evidence="7 8">Catalyzes the ferrous insertion into protoporphyrin IX.</text>
</comment>
<dbReference type="STRING" id="1391654.AKJ09_10211"/>
<evidence type="ECO:0000256" key="6">
    <source>
        <dbReference type="ARBA" id="ARBA00024536"/>
    </source>
</evidence>
<evidence type="ECO:0000256" key="7">
    <source>
        <dbReference type="HAMAP-Rule" id="MF_00323"/>
    </source>
</evidence>
<organism evidence="9 10">
    <name type="scientific">Labilithrix luteola</name>
    <dbReference type="NCBI Taxonomy" id="1391654"/>
    <lineage>
        <taxon>Bacteria</taxon>
        <taxon>Pseudomonadati</taxon>
        <taxon>Myxococcota</taxon>
        <taxon>Polyangia</taxon>
        <taxon>Polyangiales</taxon>
        <taxon>Labilitrichaceae</taxon>
        <taxon>Labilithrix</taxon>
    </lineage>
</organism>
<dbReference type="InterPro" id="IPR019772">
    <property type="entry name" value="Ferrochelatase_AS"/>
</dbReference>
<dbReference type="GO" id="GO:0046872">
    <property type="term" value="F:metal ion binding"/>
    <property type="evidence" value="ECO:0007669"/>
    <property type="project" value="UniProtKB-KW"/>
</dbReference>
<dbReference type="GO" id="GO:0005737">
    <property type="term" value="C:cytoplasm"/>
    <property type="evidence" value="ECO:0007669"/>
    <property type="project" value="UniProtKB-SubCell"/>
</dbReference>